<gene>
    <name evidence="1" type="ORF">PSNMU_V1.4_AUG-EV-PASAV3_0083670</name>
</gene>
<protein>
    <submittedName>
        <fullName evidence="1">Uncharacterized protein</fullName>
    </submittedName>
</protein>
<accession>A0A448ZHC0</accession>
<reference evidence="1 2" key="1">
    <citation type="submission" date="2019-01" db="EMBL/GenBank/DDBJ databases">
        <authorList>
            <person name="Ferrante I. M."/>
        </authorList>
    </citation>
    <scope>NUCLEOTIDE SEQUENCE [LARGE SCALE GENOMIC DNA]</scope>
    <source>
        <strain evidence="1 2">B856</strain>
    </source>
</reference>
<dbReference type="OrthoDB" id="413746at2759"/>
<dbReference type="EMBL" id="CAACVS010000354">
    <property type="protein sequence ID" value="VEU41447.1"/>
    <property type="molecule type" value="Genomic_DNA"/>
</dbReference>
<sequence>MVDSGNQDSPVMAKTERKRRKITVVQKAVFAAATVTTMVTAGRLCSSSSSAWSSLFQRYSRNNSMDSAHGQTHTYLQTNERRRRLGEIEANMENDDFVAESQKKHHPMFSVSDTFTILGPTVFPKPTYVYGDDVPSDKDLVTYLQPTSGSHRPDRDSVFVFAAEYKFDTYVLFLMSLYDTGFRGDVVFGISKMDWENKEVRKFLEHWQNAAGKDEMTVVVYVVPYHCYNLEGEVVPSHRGGMRVCKCNDMFGLRAKGGDPDAPTIPIADKRHGRTAQTIRYELYWIWSEHYDPDSWILLIDARDTIFQQTPFGRVPRRENHGDDGGVLIFFGENADATSLGQSKYNRKWLTLAYGESVADAFYDKPTICSGSTMGEQKAIETYLRAEVAESDESKTVIFGADQGFHNYLYYSNKMANAEAISQILVQDQGLGLVNNMGALRDKPLSEWGNGRMLQEEASEAHPQNTVFNWDGTVSPIVHQYDRHKVLSKWWCKTKYKEYKNRWNEMKK</sequence>
<organism evidence="1 2">
    <name type="scientific">Pseudo-nitzschia multistriata</name>
    <dbReference type="NCBI Taxonomy" id="183589"/>
    <lineage>
        <taxon>Eukaryota</taxon>
        <taxon>Sar</taxon>
        <taxon>Stramenopiles</taxon>
        <taxon>Ochrophyta</taxon>
        <taxon>Bacillariophyta</taxon>
        <taxon>Bacillariophyceae</taxon>
        <taxon>Bacillariophycidae</taxon>
        <taxon>Bacillariales</taxon>
        <taxon>Bacillariaceae</taxon>
        <taxon>Pseudo-nitzschia</taxon>
    </lineage>
</organism>
<keyword evidence="2" id="KW-1185">Reference proteome</keyword>
<evidence type="ECO:0000313" key="2">
    <source>
        <dbReference type="Proteomes" id="UP000291116"/>
    </source>
</evidence>
<dbReference type="Proteomes" id="UP000291116">
    <property type="component" value="Unassembled WGS sequence"/>
</dbReference>
<name>A0A448ZHC0_9STRA</name>
<proteinExistence type="predicted"/>
<evidence type="ECO:0000313" key="1">
    <source>
        <dbReference type="EMBL" id="VEU41447.1"/>
    </source>
</evidence>
<dbReference type="AlphaFoldDB" id="A0A448ZHC0"/>